<dbReference type="GO" id="GO:0007154">
    <property type="term" value="P:cell communication"/>
    <property type="evidence" value="ECO:0007669"/>
    <property type="project" value="InterPro"/>
</dbReference>
<dbReference type="InterPro" id="IPR051171">
    <property type="entry name" value="CaCA"/>
</dbReference>
<dbReference type="InterPro" id="IPR004836">
    <property type="entry name" value="Na_Ca_Ex"/>
</dbReference>
<keyword evidence="4" id="KW-0050">Antiport</keyword>
<feature type="transmembrane region" description="Helical" evidence="20">
    <location>
        <begin position="207"/>
        <end position="226"/>
    </location>
</feature>
<dbReference type="PANTHER" id="PTHR11878:SF76">
    <property type="entry name" value="CALX-BETA DOMAIN-CONTAINING PROTEIN"/>
    <property type="match status" value="1"/>
</dbReference>
<feature type="domain" description="Calx-beta" evidence="21">
    <location>
        <begin position="470"/>
        <end position="569"/>
    </location>
</feature>
<evidence type="ECO:0000256" key="8">
    <source>
        <dbReference type="ARBA" id="ARBA00022723"/>
    </source>
</evidence>
<evidence type="ECO:0000256" key="10">
    <source>
        <dbReference type="ARBA" id="ARBA00022737"/>
    </source>
</evidence>
<keyword evidence="11" id="KW-0106">Calcium</keyword>
<dbReference type="Gene3D" id="2.60.40.2030">
    <property type="match status" value="2"/>
</dbReference>
<dbReference type="GO" id="GO:0046872">
    <property type="term" value="F:metal ion binding"/>
    <property type="evidence" value="ECO:0007669"/>
    <property type="project" value="UniProtKB-KW"/>
</dbReference>
<evidence type="ECO:0000313" key="22">
    <source>
        <dbReference type="EMBL" id="KAK7592838.1"/>
    </source>
</evidence>
<comment type="caution">
    <text evidence="22">The sequence shown here is derived from an EMBL/GenBank/DDBJ whole genome shotgun (WGS) entry which is preliminary data.</text>
</comment>
<dbReference type="Pfam" id="PF01699">
    <property type="entry name" value="Na_Ca_ex"/>
    <property type="match status" value="2"/>
</dbReference>
<dbReference type="SMART" id="SM00237">
    <property type="entry name" value="Calx_beta"/>
    <property type="match status" value="2"/>
</dbReference>
<keyword evidence="13 20" id="KW-1133">Transmembrane helix</keyword>
<dbReference type="AlphaFoldDB" id="A0AAN9Y5Z7"/>
<feature type="transmembrane region" description="Helical" evidence="20">
    <location>
        <begin position="731"/>
        <end position="757"/>
    </location>
</feature>
<comment type="subcellular location">
    <subcellularLocation>
        <location evidence="1">Cell membrane</location>
        <topology evidence="1">Multi-pass membrane protein</topology>
    </subcellularLocation>
</comment>
<dbReference type="InterPro" id="IPR038081">
    <property type="entry name" value="CalX-like_sf"/>
</dbReference>
<feature type="transmembrane region" description="Helical" evidence="20">
    <location>
        <begin position="141"/>
        <end position="166"/>
    </location>
</feature>
<evidence type="ECO:0000256" key="15">
    <source>
        <dbReference type="ARBA" id="ARBA00023065"/>
    </source>
</evidence>
<keyword evidence="8" id="KW-0479">Metal-binding</keyword>
<evidence type="ECO:0000256" key="2">
    <source>
        <dbReference type="ARBA" id="ARBA00007489"/>
    </source>
</evidence>
<evidence type="ECO:0000256" key="12">
    <source>
        <dbReference type="ARBA" id="ARBA00022860"/>
    </source>
</evidence>
<keyword evidence="3" id="KW-0813">Transport</keyword>
<keyword evidence="17" id="KW-0325">Glycoprotein</keyword>
<dbReference type="PANTHER" id="PTHR11878">
    <property type="entry name" value="SODIUM/CALCIUM EXCHANGER"/>
    <property type="match status" value="1"/>
</dbReference>
<keyword evidence="18" id="KW-0739">Sodium transport</keyword>
<comment type="catalytic activity">
    <reaction evidence="19">
        <text>Ca(2+)(in) + 3 Na(+)(out) = Ca(2+)(out) + 3 Na(+)(in)</text>
        <dbReference type="Rhea" id="RHEA:69955"/>
        <dbReference type="ChEBI" id="CHEBI:29101"/>
        <dbReference type="ChEBI" id="CHEBI:29108"/>
    </reaction>
</comment>
<dbReference type="GO" id="GO:0030424">
    <property type="term" value="C:axon"/>
    <property type="evidence" value="ECO:0007669"/>
    <property type="project" value="TreeGrafter"/>
</dbReference>
<dbReference type="GO" id="GO:0005432">
    <property type="term" value="F:calcium:sodium antiporter activity"/>
    <property type="evidence" value="ECO:0007669"/>
    <property type="project" value="InterPro"/>
</dbReference>
<dbReference type="InterPro" id="IPR004837">
    <property type="entry name" value="NaCa_Exmemb"/>
</dbReference>
<keyword evidence="15" id="KW-0406">Ion transport</keyword>
<reference evidence="22 23" key="1">
    <citation type="submission" date="2024-03" db="EMBL/GenBank/DDBJ databases">
        <title>Adaptation during the transition from Ophiocordyceps entomopathogen to insect associate is accompanied by gene loss and intensified selection.</title>
        <authorList>
            <person name="Ward C.M."/>
            <person name="Onetto C.A."/>
            <person name="Borneman A.R."/>
        </authorList>
    </citation>
    <scope>NUCLEOTIDE SEQUENCE [LARGE SCALE GENOMIC DNA]</scope>
    <source>
        <strain evidence="22">AWRI1</strain>
        <tissue evidence="22">Single Adult Female</tissue>
    </source>
</reference>
<dbReference type="EMBL" id="JBBCAQ010000020">
    <property type="protein sequence ID" value="KAK7592838.1"/>
    <property type="molecule type" value="Genomic_DNA"/>
</dbReference>
<evidence type="ECO:0000256" key="19">
    <source>
        <dbReference type="ARBA" id="ARBA00033667"/>
    </source>
</evidence>
<keyword evidence="16 20" id="KW-0472">Membrane</keyword>
<evidence type="ECO:0000256" key="5">
    <source>
        <dbReference type="ARBA" id="ARBA00022475"/>
    </source>
</evidence>
<dbReference type="Proteomes" id="UP001367676">
    <property type="component" value="Unassembled WGS sequence"/>
</dbReference>
<dbReference type="InterPro" id="IPR044880">
    <property type="entry name" value="NCX_ion-bd_dom_sf"/>
</dbReference>
<evidence type="ECO:0000256" key="11">
    <source>
        <dbReference type="ARBA" id="ARBA00022837"/>
    </source>
</evidence>
<evidence type="ECO:0000256" key="14">
    <source>
        <dbReference type="ARBA" id="ARBA00023053"/>
    </source>
</evidence>
<feature type="transmembrane region" description="Helical" evidence="20">
    <location>
        <begin position="769"/>
        <end position="792"/>
    </location>
</feature>
<evidence type="ECO:0000256" key="7">
    <source>
        <dbReference type="ARBA" id="ARBA00022692"/>
    </source>
</evidence>
<evidence type="ECO:0000259" key="21">
    <source>
        <dbReference type="SMART" id="SM00237"/>
    </source>
</evidence>
<dbReference type="InterPro" id="IPR003644">
    <property type="entry name" value="Calx_beta"/>
</dbReference>
<feature type="domain" description="Calx-beta" evidence="21">
    <location>
        <begin position="355"/>
        <end position="453"/>
    </location>
</feature>
<feature type="transmembrane region" description="Helical" evidence="20">
    <location>
        <begin position="652"/>
        <end position="680"/>
    </location>
</feature>
<evidence type="ECO:0000256" key="20">
    <source>
        <dbReference type="SAM" id="Phobius"/>
    </source>
</evidence>
<organism evidence="22 23">
    <name type="scientific">Parthenolecanium corni</name>
    <dbReference type="NCBI Taxonomy" id="536013"/>
    <lineage>
        <taxon>Eukaryota</taxon>
        <taxon>Metazoa</taxon>
        <taxon>Ecdysozoa</taxon>
        <taxon>Arthropoda</taxon>
        <taxon>Hexapoda</taxon>
        <taxon>Insecta</taxon>
        <taxon>Pterygota</taxon>
        <taxon>Neoptera</taxon>
        <taxon>Paraneoptera</taxon>
        <taxon>Hemiptera</taxon>
        <taxon>Sternorrhyncha</taxon>
        <taxon>Coccoidea</taxon>
        <taxon>Coccidae</taxon>
        <taxon>Parthenolecanium</taxon>
    </lineage>
</organism>
<proteinExistence type="inferred from homology"/>
<keyword evidence="7 20" id="KW-0812">Transmembrane</keyword>
<evidence type="ECO:0000256" key="13">
    <source>
        <dbReference type="ARBA" id="ARBA00022989"/>
    </source>
</evidence>
<keyword evidence="14" id="KW-0915">Sodium</keyword>
<evidence type="ECO:0000256" key="9">
    <source>
        <dbReference type="ARBA" id="ARBA00022729"/>
    </source>
</evidence>
<keyword evidence="10" id="KW-0677">Repeat</keyword>
<evidence type="ECO:0000256" key="3">
    <source>
        <dbReference type="ARBA" id="ARBA00022448"/>
    </source>
</evidence>
<keyword evidence="6" id="KW-0109">Calcium transport</keyword>
<protein>
    <recommendedName>
        <fullName evidence="21">Calx-beta domain-containing protein</fullName>
    </recommendedName>
</protein>
<keyword evidence="5" id="KW-1003">Cell membrane</keyword>
<dbReference type="Gene3D" id="1.20.1420.30">
    <property type="entry name" value="NCX, central ion-binding region"/>
    <property type="match status" value="2"/>
</dbReference>
<evidence type="ECO:0000256" key="4">
    <source>
        <dbReference type="ARBA" id="ARBA00022449"/>
    </source>
</evidence>
<sequence length="841" mass="93891">MGHENVSRYPWGPPDTCAIGLVLPIIDERLWNPTFRIAYYFASLLYFFLGTAIITQIFMSAIDRITSHTKKVYLANYRAKKDGSMDSLDYVLKEDEPEIIEVRVWNDTVANLILMAFGTASPEILLSIVETVAHNFESGKLGPATIVGSAAFNLLIITSVCMLALPDEEVKRVHRLRVFVVTGLFSLLAYVWLFSILHWISPNEIELWEASVTFALFPILILFAYLTDRNYFSGMRSEQTKAQIELDTLYNNQSVKSAVQKNLVKANGEIHKENLLKFVKEAKKIPNLKDEEIALLAATKLLEDTSHSSNWHRINSVRQATGSRKSKPVLSCKLQQVYDIIKDHPEGLKLNDISTVLGSPTDKGTVVEFHSPNVAVKENIGQFDVTVCRYGDLRSEVKVRVDSVDGSAKQGEDYVPIREVLIFSPFENEKKVTVKIIDDNKWEPDEEFFLRLTLLTKRDENVRLGNYPIMEVTIIDDDEPGIIMFQKRGLVVKESAGSISIPVVRLRGADGTVSAKWKTVDKSAIAGRDYIGGEGEIIFKHNEIKQNLDISIIDDLAPEKDEYFEVVLSDPTGGAKVGYINRILITISNDDDFNSVAHRLMVLTGANLDAFRVHSETWAEQFRLAMSVNGGDIENATFSDYTLHFFSFFWKVLFAFVPPVAIFDGWLCFFVSLTLIGIITTIIQDLATVFGCLIGLDDTMTAITIVALGTTLPDILGARMVTRAEEHADGALIHISGSIAVNVLIGVGVPWFVAALWHRGHGSVFRVPAVGLGFSVLLFSTASIIAAALLFIRRRAKIFGKAELGGPVITRYLTVFILVSLWLLYVFLNFLQINHVINPPF</sequence>
<comment type="similarity">
    <text evidence="2">Belongs to the Ca(2+):cation antiporter (CaCA) (TC 2.A.19) family. SLC8 subfamily.</text>
</comment>
<evidence type="ECO:0000256" key="17">
    <source>
        <dbReference type="ARBA" id="ARBA00023180"/>
    </source>
</evidence>
<evidence type="ECO:0000256" key="6">
    <source>
        <dbReference type="ARBA" id="ARBA00022568"/>
    </source>
</evidence>
<keyword evidence="23" id="KW-1185">Reference proteome</keyword>
<dbReference type="GO" id="GO:0005516">
    <property type="term" value="F:calmodulin binding"/>
    <property type="evidence" value="ECO:0007669"/>
    <property type="project" value="UniProtKB-KW"/>
</dbReference>
<dbReference type="SUPFAM" id="SSF141072">
    <property type="entry name" value="CalX-like"/>
    <property type="match status" value="2"/>
</dbReference>
<feature type="transmembrane region" description="Helical" evidence="20">
    <location>
        <begin position="178"/>
        <end position="201"/>
    </location>
</feature>
<evidence type="ECO:0000256" key="18">
    <source>
        <dbReference type="ARBA" id="ARBA00023201"/>
    </source>
</evidence>
<dbReference type="GO" id="GO:0098703">
    <property type="term" value="P:calcium ion import across plasma membrane"/>
    <property type="evidence" value="ECO:0007669"/>
    <property type="project" value="TreeGrafter"/>
</dbReference>
<evidence type="ECO:0000313" key="23">
    <source>
        <dbReference type="Proteomes" id="UP001367676"/>
    </source>
</evidence>
<evidence type="ECO:0000256" key="16">
    <source>
        <dbReference type="ARBA" id="ARBA00023136"/>
    </source>
</evidence>
<accession>A0AAN9Y5Z7</accession>
<evidence type="ECO:0000256" key="1">
    <source>
        <dbReference type="ARBA" id="ARBA00004651"/>
    </source>
</evidence>
<feature type="transmembrane region" description="Helical" evidence="20">
    <location>
        <begin position="812"/>
        <end position="831"/>
    </location>
</feature>
<feature type="transmembrane region" description="Helical" evidence="20">
    <location>
        <begin position="37"/>
        <end position="62"/>
    </location>
</feature>
<dbReference type="GO" id="GO:0098794">
    <property type="term" value="C:postsynapse"/>
    <property type="evidence" value="ECO:0007669"/>
    <property type="project" value="TreeGrafter"/>
</dbReference>
<keyword evidence="12" id="KW-0112">Calmodulin-binding</keyword>
<name>A0AAN9Y5Z7_9HEMI</name>
<gene>
    <name evidence="22" type="ORF">V9T40_007590</name>
</gene>
<keyword evidence="9" id="KW-0732">Signal</keyword>
<dbReference type="GO" id="GO:0042383">
    <property type="term" value="C:sarcolemma"/>
    <property type="evidence" value="ECO:0007669"/>
    <property type="project" value="TreeGrafter"/>
</dbReference>
<dbReference type="PRINTS" id="PR01259">
    <property type="entry name" value="NACAEXCHNGR"/>
</dbReference>
<dbReference type="Pfam" id="PF03160">
    <property type="entry name" value="Calx-beta"/>
    <property type="match status" value="1"/>
</dbReference>